<feature type="compositionally biased region" description="Low complexity" evidence="4">
    <location>
        <begin position="381"/>
        <end position="404"/>
    </location>
</feature>
<dbReference type="GO" id="GO:0005739">
    <property type="term" value="C:mitochondrion"/>
    <property type="evidence" value="ECO:0007669"/>
    <property type="project" value="TreeGrafter"/>
</dbReference>
<protein>
    <submittedName>
        <fullName evidence="5">Putative mitochondrial atpase</fullName>
    </submittedName>
</protein>
<feature type="region of interest" description="Disordered" evidence="4">
    <location>
        <begin position="375"/>
        <end position="408"/>
    </location>
</feature>
<sequence>MLVRKYSTGVAITNPLVLYRALLATSRIRPDPSQHRLALHLQKLYERLKDYEPATEYSHRLHQISRVVGTNGRAKTSGEEIQDVHPRGFWSSLLAQKEKRDSMALTRVLTSHEQAMQLDSPKGLMLHGEVGTGKSMLIDLFADCLPNRKKRRWHFNTFMLDTLSKLETLRLLKARCEVWEMEGGKDYRRSESEAELHEAERDLETAVQAAVATDGTSTAQPSSGSQTKDSVPKMASMPKNYFVKPSTEKSTSEHEEWLLKLKEAESTASGVTSTDIPWSPSTMRVYGRQVTVPRQHNGVASWTFSELCASQLGPADYITLASTFHTLILTDVPVLTLLQKNEARRFITLLDALYEARCKLLITAAGGPDDIFFPESRVAPSASSSSSTSSSSQQEQQQQQQQDSDAVYSETFSDIYQDATAPFRPNISSYDPSSPQPAHREELEPEPPIPPPMTLGVADHDDNMLAPDALEDDPPNRVRRGTSTGSFGLDRDYYSSGGTRAAAAAANGWRRRGGGASSSLNFAQTTAFTGEDERFAYKRARSRLWEMCGARWWARDCPARSWWTPVAPEVRARWEVPVAERVAAERRERQEKEAAAAAVAAEQEGMGAASEIHEERDEVLFRHGGASPFRTHPGPPPKIGWTHVWGTMTWGKKAGAWGKGVEGLEERRREKEELVEKEDIEKEGQK</sequence>
<dbReference type="PANTHER" id="PTHR12169">
    <property type="entry name" value="ATPASE N2B"/>
    <property type="match status" value="1"/>
</dbReference>
<accession>A0A0G2GBM0</accession>
<dbReference type="Pfam" id="PF03969">
    <property type="entry name" value="AFG1_ATPase"/>
    <property type="match status" value="2"/>
</dbReference>
<feature type="region of interest" description="Disordered" evidence="4">
    <location>
        <begin position="212"/>
        <end position="238"/>
    </location>
</feature>
<dbReference type="InterPro" id="IPR027417">
    <property type="entry name" value="P-loop_NTPase"/>
</dbReference>
<evidence type="ECO:0000313" key="6">
    <source>
        <dbReference type="Proteomes" id="UP000034182"/>
    </source>
</evidence>
<evidence type="ECO:0000256" key="1">
    <source>
        <dbReference type="ARBA" id="ARBA00010322"/>
    </source>
</evidence>
<organism evidence="5 6">
    <name type="scientific">Diplodia seriata</name>
    <dbReference type="NCBI Taxonomy" id="420778"/>
    <lineage>
        <taxon>Eukaryota</taxon>
        <taxon>Fungi</taxon>
        <taxon>Dikarya</taxon>
        <taxon>Ascomycota</taxon>
        <taxon>Pezizomycotina</taxon>
        <taxon>Dothideomycetes</taxon>
        <taxon>Dothideomycetes incertae sedis</taxon>
        <taxon>Botryosphaeriales</taxon>
        <taxon>Botryosphaeriaceae</taxon>
        <taxon>Diplodia</taxon>
    </lineage>
</organism>
<evidence type="ECO:0000256" key="4">
    <source>
        <dbReference type="SAM" id="MobiDB-lite"/>
    </source>
</evidence>
<gene>
    <name evidence="5" type="ORF">UCDDS831_g08190</name>
</gene>
<dbReference type="Proteomes" id="UP000034182">
    <property type="component" value="Unassembled WGS sequence"/>
</dbReference>
<dbReference type="EMBL" id="LAQI01000228">
    <property type="protein sequence ID" value="KKY14530.1"/>
    <property type="molecule type" value="Genomic_DNA"/>
</dbReference>
<evidence type="ECO:0000256" key="3">
    <source>
        <dbReference type="ARBA" id="ARBA00022840"/>
    </source>
</evidence>
<dbReference type="Gene3D" id="3.40.50.300">
    <property type="entry name" value="P-loop containing nucleotide triphosphate hydrolases"/>
    <property type="match status" value="1"/>
</dbReference>
<reference evidence="5 6" key="1">
    <citation type="submission" date="2015-03" db="EMBL/GenBank/DDBJ databases">
        <authorList>
            <person name="Morales-Cruz A."/>
            <person name="Amrine K.C."/>
            <person name="Cantu D."/>
        </authorList>
    </citation>
    <scope>NUCLEOTIDE SEQUENCE [LARGE SCALE GENOMIC DNA]</scope>
    <source>
        <strain evidence="5">DS831</strain>
    </source>
</reference>
<reference evidence="5 6" key="2">
    <citation type="submission" date="2015-05" db="EMBL/GenBank/DDBJ databases">
        <title>Distinctive expansion of gene families associated with plant cell wall degradation and secondary metabolism in the genomes of grapevine trunk pathogens.</title>
        <authorList>
            <person name="Lawrence D.P."/>
            <person name="Travadon R."/>
            <person name="Rolshausen P.E."/>
            <person name="Baumgartner K."/>
        </authorList>
    </citation>
    <scope>NUCLEOTIDE SEQUENCE [LARGE SCALE GENOMIC DNA]</scope>
    <source>
        <strain evidence="5">DS831</strain>
    </source>
</reference>
<dbReference type="PANTHER" id="PTHR12169:SF2">
    <property type="entry name" value="AFG1P"/>
    <property type="match status" value="1"/>
</dbReference>
<comment type="caution">
    <text evidence="5">The sequence shown here is derived from an EMBL/GenBank/DDBJ whole genome shotgun (WGS) entry which is preliminary data.</text>
</comment>
<feature type="region of interest" description="Disordered" evidence="4">
    <location>
        <begin position="655"/>
        <end position="686"/>
    </location>
</feature>
<keyword evidence="3" id="KW-0067">ATP-binding</keyword>
<proteinExistence type="inferred from homology"/>
<feature type="compositionally biased region" description="Basic and acidic residues" evidence="4">
    <location>
        <begin position="662"/>
        <end position="686"/>
    </location>
</feature>
<feature type="compositionally biased region" description="Polar residues" evidence="4">
    <location>
        <begin position="214"/>
        <end position="229"/>
    </location>
</feature>
<name>A0A0G2GBM0_9PEZI</name>
<dbReference type="InterPro" id="IPR005654">
    <property type="entry name" value="ATPase_AFG1-like"/>
</dbReference>
<evidence type="ECO:0000256" key="2">
    <source>
        <dbReference type="ARBA" id="ARBA00022741"/>
    </source>
</evidence>
<comment type="similarity">
    <text evidence="1">Belongs to the AFG1 ATPase family.</text>
</comment>
<keyword evidence="2" id="KW-0547">Nucleotide-binding</keyword>
<dbReference type="AlphaFoldDB" id="A0A0G2GBM0"/>
<evidence type="ECO:0000313" key="5">
    <source>
        <dbReference type="EMBL" id="KKY14530.1"/>
    </source>
</evidence>
<dbReference type="GO" id="GO:0016887">
    <property type="term" value="F:ATP hydrolysis activity"/>
    <property type="evidence" value="ECO:0007669"/>
    <property type="project" value="InterPro"/>
</dbReference>
<feature type="region of interest" description="Disordered" evidence="4">
    <location>
        <begin position="422"/>
        <end position="484"/>
    </location>
</feature>
<dbReference type="SUPFAM" id="SSF52540">
    <property type="entry name" value="P-loop containing nucleoside triphosphate hydrolases"/>
    <property type="match status" value="1"/>
</dbReference>
<dbReference type="GO" id="GO:0005524">
    <property type="term" value="F:ATP binding"/>
    <property type="evidence" value="ECO:0007669"/>
    <property type="project" value="UniProtKB-KW"/>
</dbReference>